<keyword evidence="2" id="KW-0813">Transport</keyword>
<name>A0A6B0YPS9_9CHLR</name>
<evidence type="ECO:0000256" key="2">
    <source>
        <dbReference type="ARBA" id="ARBA00022448"/>
    </source>
</evidence>
<dbReference type="InterPro" id="IPR050490">
    <property type="entry name" value="Bact_solute-bd_prot1"/>
</dbReference>
<sequence length="511" mass="56584">MSIGKRRGAMMLVKRFRVIGILLALALLASACVAAPAAETGQDMAADEAMDSGDSGALTGKLTLNPGSYYPSESMEWSETNPNPHNMILTLIDEYQALHPGVEIELVQPPPGDVSSREYIVTNMTAGTIPHVVYTLTRDQVEEIGKNWWVNLDSYLEQPNHYVEAGEPGSERWLDLFYEVPFQANRILGSHYTLNYSIVTSMMFYNKDIFEEVGVEVPTTLAELLDVFQALQDAGYTPYGGIGSWFMYETLGQLGGSIMAELTPQVNPDGGPANFEEVACAIDRGVFRAETPEYREWMRLMKEVAKFRTQDWTDKNANAITKWLQGDIVVVEDGSWRVKQNKLNPNIEFEWGMFYAPKCTQESSPVCTGTPAPPIGGAPGGFAITKSAIEDGLVDLAADFLMYLSAPQNAERLINDLGNVLPLQKGAAPADPDLISILENLQDHEGEAAMWTYYDKTNLESRLEIWDLKNAYILDQLTLDDAVAQIDEIKTMYASDFISDNEVDCSALGFE</sequence>
<feature type="signal peptide" evidence="3">
    <location>
        <begin position="1"/>
        <end position="37"/>
    </location>
</feature>
<dbReference type="EMBL" id="VXRG01000050">
    <property type="protein sequence ID" value="MXY92950.1"/>
    <property type="molecule type" value="Genomic_DNA"/>
</dbReference>
<dbReference type="SUPFAM" id="SSF53850">
    <property type="entry name" value="Periplasmic binding protein-like II"/>
    <property type="match status" value="1"/>
</dbReference>
<comment type="caution">
    <text evidence="4">The sequence shown here is derived from an EMBL/GenBank/DDBJ whole genome shotgun (WGS) entry which is preliminary data.</text>
</comment>
<evidence type="ECO:0000313" key="4">
    <source>
        <dbReference type="EMBL" id="MXY92950.1"/>
    </source>
</evidence>
<evidence type="ECO:0000256" key="1">
    <source>
        <dbReference type="ARBA" id="ARBA00008520"/>
    </source>
</evidence>
<keyword evidence="3" id="KW-0732">Signal</keyword>
<dbReference type="Pfam" id="PF13416">
    <property type="entry name" value="SBP_bac_8"/>
    <property type="match status" value="1"/>
</dbReference>
<proteinExistence type="inferred from homology"/>
<gene>
    <name evidence="4" type="ORF">F4Y42_05810</name>
</gene>
<dbReference type="PANTHER" id="PTHR43649">
    <property type="entry name" value="ARABINOSE-BINDING PROTEIN-RELATED"/>
    <property type="match status" value="1"/>
</dbReference>
<reference evidence="4" key="1">
    <citation type="submission" date="2019-09" db="EMBL/GenBank/DDBJ databases">
        <title>Characterisation of the sponge microbiome using genome-centric metagenomics.</title>
        <authorList>
            <person name="Engelberts J.P."/>
            <person name="Robbins S.J."/>
            <person name="De Goeij J.M."/>
            <person name="Aranda M."/>
            <person name="Bell S.C."/>
            <person name="Webster N.S."/>
        </authorList>
    </citation>
    <scope>NUCLEOTIDE SEQUENCE</scope>
    <source>
        <strain evidence="4">SB0664_bin_27</strain>
    </source>
</reference>
<organism evidence="4">
    <name type="scientific">Caldilineaceae bacterium SB0664_bin_27</name>
    <dbReference type="NCBI Taxonomy" id="2605260"/>
    <lineage>
        <taxon>Bacteria</taxon>
        <taxon>Bacillati</taxon>
        <taxon>Chloroflexota</taxon>
        <taxon>Caldilineae</taxon>
        <taxon>Caldilineales</taxon>
        <taxon>Caldilineaceae</taxon>
    </lineage>
</organism>
<feature type="chain" id="PRO_5025610475" evidence="3">
    <location>
        <begin position="38"/>
        <end position="511"/>
    </location>
</feature>
<dbReference type="PANTHER" id="PTHR43649:SF29">
    <property type="entry name" value="OSMOPROTECTIVE COMPOUNDS-BINDING PROTEIN GGTB"/>
    <property type="match status" value="1"/>
</dbReference>
<evidence type="ECO:0000256" key="3">
    <source>
        <dbReference type="SAM" id="SignalP"/>
    </source>
</evidence>
<accession>A0A6B0YPS9</accession>
<dbReference type="PROSITE" id="PS51257">
    <property type="entry name" value="PROKAR_LIPOPROTEIN"/>
    <property type="match status" value="1"/>
</dbReference>
<protein>
    <submittedName>
        <fullName evidence="4">Extracellular solute-binding protein</fullName>
    </submittedName>
</protein>
<dbReference type="AlphaFoldDB" id="A0A6B0YPS9"/>
<dbReference type="Gene3D" id="3.40.190.10">
    <property type="entry name" value="Periplasmic binding protein-like II"/>
    <property type="match status" value="1"/>
</dbReference>
<dbReference type="InterPro" id="IPR006059">
    <property type="entry name" value="SBP"/>
</dbReference>
<comment type="similarity">
    <text evidence="1">Belongs to the bacterial solute-binding protein 1 family.</text>
</comment>